<feature type="transmembrane region" description="Helical" evidence="1">
    <location>
        <begin position="5"/>
        <end position="27"/>
    </location>
</feature>
<keyword evidence="1" id="KW-0812">Transmembrane</keyword>
<proteinExistence type="predicted"/>
<dbReference type="RefSeq" id="WP_181473240.1">
    <property type="nucleotide sequence ID" value="NZ_JACEFG010000003.1"/>
</dbReference>
<keyword evidence="1" id="KW-0472">Membrane</keyword>
<accession>A0A838CW94</accession>
<gene>
    <name evidence="2" type="ORF">H0266_15025</name>
</gene>
<keyword evidence="1" id="KW-1133">Transmembrane helix</keyword>
<sequence>MSNQYVTYSILAGLVTFVLCFIIFYAIESPSQYIAGLIVSFLIFEISFHHLFYKDKKKREMM</sequence>
<feature type="transmembrane region" description="Helical" evidence="1">
    <location>
        <begin position="33"/>
        <end position="53"/>
    </location>
</feature>
<dbReference type="Proteomes" id="UP000571017">
    <property type="component" value="Unassembled WGS sequence"/>
</dbReference>
<dbReference type="EMBL" id="JACEFG010000003">
    <property type="protein sequence ID" value="MBA2176208.1"/>
    <property type="molecule type" value="Genomic_DNA"/>
</dbReference>
<dbReference type="AlphaFoldDB" id="A0A838CW94"/>
<organism evidence="2 3">
    <name type="scientific">Halobacillus locisalis</name>
    <dbReference type="NCBI Taxonomy" id="220753"/>
    <lineage>
        <taxon>Bacteria</taxon>
        <taxon>Bacillati</taxon>
        <taxon>Bacillota</taxon>
        <taxon>Bacilli</taxon>
        <taxon>Bacillales</taxon>
        <taxon>Bacillaceae</taxon>
        <taxon>Halobacillus</taxon>
    </lineage>
</organism>
<protein>
    <submittedName>
        <fullName evidence="2">Uncharacterized protein</fullName>
    </submittedName>
</protein>
<evidence type="ECO:0000313" key="3">
    <source>
        <dbReference type="Proteomes" id="UP000571017"/>
    </source>
</evidence>
<evidence type="ECO:0000256" key="1">
    <source>
        <dbReference type="SAM" id="Phobius"/>
    </source>
</evidence>
<reference evidence="2 3" key="1">
    <citation type="journal article" date="2004" name="Extremophiles">
        <title>Halobacillus locisalis sp. nov., a halophilic bacterium isolated from a marine solar saltern of the Yellow Sea in Korea.</title>
        <authorList>
            <person name="Yoon J.H."/>
            <person name="Kang K.H."/>
            <person name="Oh T.K."/>
            <person name="Park Y.H."/>
        </authorList>
    </citation>
    <scope>NUCLEOTIDE SEQUENCE [LARGE SCALE GENOMIC DNA]</scope>
    <source>
        <strain evidence="2 3">KCTC 3788</strain>
    </source>
</reference>
<evidence type="ECO:0000313" key="2">
    <source>
        <dbReference type="EMBL" id="MBA2176208.1"/>
    </source>
</evidence>
<keyword evidence="3" id="KW-1185">Reference proteome</keyword>
<comment type="caution">
    <text evidence="2">The sequence shown here is derived from an EMBL/GenBank/DDBJ whole genome shotgun (WGS) entry which is preliminary data.</text>
</comment>
<name>A0A838CW94_9BACI</name>